<dbReference type="GO" id="GO:0006506">
    <property type="term" value="P:GPI anchor biosynthetic process"/>
    <property type="evidence" value="ECO:0007669"/>
    <property type="project" value="TreeGrafter"/>
</dbReference>
<dbReference type="OrthoDB" id="200415at2759"/>
<dbReference type="AlphaFoldDB" id="A0A2R5G4I0"/>
<dbReference type="InterPro" id="IPR051916">
    <property type="entry name" value="GPI-anchor_lipid_remodeler"/>
</dbReference>
<dbReference type="InterPro" id="IPR036691">
    <property type="entry name" value="Endo/exonu/phosph_ase_sf"/>
</dbReference>
<dbReference type="EMBL" id="BEYU01000012">
    <property type="protein sequence ID" value="GBG25219.1"/>
    <property type="molecule type" value="Genomic_DNA"/>
</dbReference>
<protein>
    <submittedName>
        <fullName evidence="2">DNA-apurinic or apyrimidinic site lyase</fullName>
    </submittedName>
</protein>
<proteinExistence type="predicted"/>
<keyword evidence="2" id="KW-0456">Lyase</keyword>
<dbReference type="PANTHER" id="PTHR14859:SF15">
    <property type="entry name" value="ENDONUCLEASE_EXONUCLEASE_PHOSPHATASE DOMAIN-CONTAINING PROTEIN"/>
    <property type="match status" value="1"/>
</dbReference>
<name>A0A2R5G4I0_9STRA</name>
<evidence type="ECO:0000313" key="2">
    <source>
        <dbReference type="EMBL" id="GBG25219.1"/>
    </source>
</evidence>
<dbReference type="Proteomes" id="UP000241890">
    <property type="component" value="Unassembled WGS sequence"/>
</dbReference>
<dbReference type="InParanoid" id="A0A2R5G4I0"/>
<dbReference type="GO" id="GO:0016020">
    <property type="term" value="C:membrane"/>
    <property type="evidence" value="ECO:0007669"/>
    <property type="project" value="GOC"/>
</dbReference>
<evidence type="ECO:0000259" key="1">
    <source>
        <dbReference type="Pfam" id="PF03372"/>
    </source>
</evidence>
<accession>A0A2R5G4I0</accession>
<reference evidence="2 3" key="1">
    <citation type="submission" date="2017-12" db="EMBL/GenBank/DDBJ databases">
        <title>Sequencing, de novo assembly and annotation of complete genome of a new Thraustochytrid species, strain FCC1311.</title>
        <authorList>
            <person name="Sedici K."/>
            <person name="Godart F."/>
            <person name="Aiese Cigliano R."/>
            <person name="Sanseverino W."/>
            <person name="Barakat M."/>
            <person name="Ortet P."/>
            <person name="Marechal E."/>
            <person name="Cagnac O."/>
            <person name="Amato A."/>
        </authorList>
    </citation>
    <scope>NUCLEOTIDE SEQUENCE [LARGE SCALE GENOMIC DNA]</scope>
</reference>
<dbReference type="Gene3D" id="3.60.10.10">
    <property type="entry name" value="Endonuclease/exonuclease/phosphatase"/>
    <property type="match status" value="1"/>
</dbReference>
<keyword evidence="3" id="KW-1185">Reference proteome</keyword>
<dbReference type="PANTHER" id="PTHR14859">
    <property type="entry name" value="CALCOFLUOR WHITE HYPERSENSITIVE PROTEIN PRECURSOR"/>
    <property type="match status" value="1"/>
</dbReference>
<dbReference type="SUPFAM" id="SSF56219">
    <property type="entry name" value="DNase I-like"/>
    <property type="match status" value="1"/>
</dbReference>
<gene>
    <name evidence="2" type="ORF">FCC1311_014362</name>
</gene>
<organism evidence="2 3">
    <name type="scientific">Hondaea fermentalgiana</name>
    <dbReference type="NCBI Taxonomy" id="2315210"/>
    <lineage>
        <taxon>Eukaryota</taxon>
        <taxon>Sar</taxon>
        <taxon>Stramenopiles</taxon>
        <taxon>Bigyra</taxon>
        <taxon>Labyrinthulomycetes</taxon>
        <taxon>Thraustochytrida</taxon>
        <taxon>Thraustochytriidae</taxon>
        <taxon>Hondaea</taxon>
    </lineage>
</organism>
<feature type="domain" description="Endonuclease/exonuclease/phosphatase" evidence="1">
    <location>
        <begin position="13"/>
        <end position="269"/>
    </location>
</feature>
<sequence length="294" mass="32690">MAASELARLRLVSYNVKRFMGPDGECTIEAIGRALANKLEPTVVCLNEVDIQKWPDTLDRFGKALGASHIKFFGHVRDGNYGNAICSTLPLDVCKTTQLDGGSSVEFKGKVHRIVRGLLVCSVDGSPAGLPRFIVASTHLDHMNEGERRVQLAHVRRELEALGSARNEPVVLCGDLNALKRGDYEDHHWKHLEDRHQERGWAPPAHGCLDELEHHGFVDCFHHLSQESPTASVENPLYRIDYCFARSCMMSHLELRDAFVAREVCASDHFPIVVDFSPRSGPDDDGATTDKSNL</sequence>
<evidence type="ECO:0000313" key="3">
    <source>
        <dbReference type="Proteomes" id="UP000241890"/>
    </source>
</evidence>
<dbReference type="GO" id="GO:0016829">
    <property type="term" value="F:lyase activity"/>
    <property type="evidence" value="ECO:0007669"/>
    <property type="project" value="UniProtKB-KW"/>
</dbReference>
<comment type="caution">
    <text evidence="2">The sequence shown here is derived from an EMBL/GenBank/DDBJ whole genome shotgun (WGS) entry which is preliminary data.</text>
</comment>
<dbReference type="InterPro" id="IPR005135">
    <property type="entry name" value="Endo/exonuclease/phosphatase"/>
</dbReference>
<dbReference type="Pfam" id="PF03372">
    <property type="entry name" value="Exo_endo_phos"/>
    <property type="match status" value="1"/>
</dbReference>